<reference evidence="2 3" key="1">
    <citation type="submission" date="2019-01" db="EMBL/GenBank/DDBJ databases">
        <title>Still something new to discover - new insights into E. coli phage diversity and taxonomy.</title>
        <authorList>
            <person name="Korf I.H.E."/>
            <person name="Adriaennsens E."/>
            <person name="Dreiseikelmann B."/>
            <person name="Kropinski A."/>
            <person name="Nimtz M."/>
            <person name="Meier-Kolthoff J.P."/>
            <person name="Rohde M."/>
            <person name="van Raaij M."/>
            <person name="Wittmann J."/>
        </authorList>
    </citation>
    <scope>NUCLEOTIDE SEQUENCE [LARGE SCALE GENOMIC DNA]</scope>
</reference>
<dbReference type="EMBL" id="MK373798">
    <property type="protein sequence ID" value="QBQ81465.1"/>
    <property type="molecule type" value="Genomic_DNA"/>
</dbReference>
<dbReference type="Proteomes" id="UP000306344">
    <property type="component" value="Segment"/>
</dbReference>
<keyword evidence="1" id="KW-0472">Membrane</keyword>
<organism evidence="2 3">
    <name type="scientific">Escherichia phage vB_EcoS_G29-2</name>
    <dbReference type="NCBI Taxonomy" id="2508189"/>
    <lineage>
        <taxon>Viruses</taxon>
        <taxon>Duplodnaviria</taxon>
        <taxon>Heunggongvirae</taxon>
        <taxon>Uroviricota</taxon>
        <taxon>Caudoviricetes</taxon>
        <taxon>Drexlerviridae</taxon>
        <taxon>Tempevirinae</taxon>
        <taxon>Hanrivervirus</taxon>
        <taxon>Hanrivervirus G292</taxon>
    </lineage>
</organism>
<feature type="transmembrane region" description="Helical" evidence="1">
    <location>
        <begin position="6"/>
        <end position="24"/>
    </location>
</feature>
<feature type="transmembrane region" description="Helical" evidence="1">
    <location>
        <begin position="36"/>
        <end position="53"/>
    </location>
</feature>
<keyword evidence="3" id="KW-1185">Reference proteome</keyword>
<accession>A0A482N790</accession>
<keyword evidence="1" id="KW-1133">Transmembrane helix</keyword>
<sequence length="61" mass="7469">MIYALVFLVIFFYISGLFIFRALVKECDCTDKDQPLVLMFWFVWFWVALYQIVRDESGFKW</sequence>
<evidence type="ECO:0000256" key="1">
    <source>
        <dbReference type="SAM" id="Phobius"/>
    </source>
</evidence>
<evidence type="ECO:0000313" key="3">
    <source>
        <dbReference type="Proteomes" id="UP000306344"/>
    </source>
</evidence>
<name>A0A482N790_9CAUD</name>
<keyword evidence="1" id="KW-0812">Transmembrane</keyword>
<protein>
    <submittedName>
        <fullName evidence="2">Uncharacterized protein</fullName>
    </submittedName>
</protein>
<gene>
    <name evidence="2" type="ORF">G292_00011</name>
</gene>
<proteinExistence type="predicted"/>
<evidence type="ECO:0000313" key="2">
    <source>
        <dbReference type="EMBL" id="QBQ81465.1"/>
    </source>
</evidence>